<gene>
    <name evidence="1" type="ORF">C1H46_038944</name>
</gene>
<organism evidence="1 2">
    <name type="scientific">Malus baccata</name>
    <name type="common">Siberian crab apple</name>
    <name type="synonym">Pyrus baccata</name>
    <dbReference type="NCBI Taxonomy" id="106549"/>
    <lineage>
        <taxon>Eukaryota</taxon>
        <taxon>Viridiplantae</taxon>
        <taxon>Streptophyta</taxon>
        <taxon>Embryophyta</taxon>
        <taxon>Tracheophyta</taxon>
        <taxon>Spermatophyta</taxon>
        <taxon>Magnoliopsida</taxon>
        <taxon>eudicotyledons</taxon>
        <taxon>Gunneridae</taxon>
        <taxon>Pentapetalae</taxon>
        <taxon>rosids</taxon>
        <taxon>fabids</taxon>
        <taxon>Rosales</taxon>
        <taxon>Rosaceae</taxon>
        <taxon>Amygdaloideae</taxon>
        <taxon>Maleae</taxon>
        <taxon>Malus</taxon>
    </lineage>
</organism>
<comment type="caution">
    <text evidence="1">The sequence shown here is derived from an EMBL/GenBank/DDBJ whole genome shotgun (WGS) entry which is preliminary data.</text>
</comment>
<accession>A0A540KMT4</accession>
<keyword evidence="2" id="KW-1185">Reference proteome</keyword>
<proteinExistence type="predicted"/>
<dbReference type="AlphaFoldDB" id="A0A540KMT4"/>
<evidence type="ECO:0000313" key="1">
    <source>
        <dbReference type="EMBL" id="TQD75523.1"/>
    </source>
</evidence>
<sequence length="105" mass="11851">MVMVLFLKHLRNTMTATEKSATKLEQHGRDDSYKTVLQSMLQWQRKLKCYTITLRKPAATTQAISCTARQRHRQKKTVIKGTTQQIPAVVSITAPHGKGTTEGKL</sequence>
<dbReference type="Proteomes" id="UP000315295">
    <property type="component" value="Unassembled WGS sequence"/>
</dbReference>
<name>A0A540KMT4_MALBA</name>
<evidence type="ECO:0000313" key="2">
    <source>
        <dbReference type="Proteomes" id="UP000315295"/>
    </source>
</evidence>
<dbReference type="EMBL" id="VIEB01001092">
    <property type="protein sequence ID" value="TQD75523.1"/>
    <property type="molecule type" value="Genomic_DNA"/>
</dbReference>
<reference evidence="1 2" key="1">
    <citation type="journal article" date="2019" name="G3 (Bethesda)">
        <title>Sequencing of a Wild Apple (Malus baccata) Genome Unravels the Differences Between Cultivated and Wild Apple Species Regarding Disease Resistance and Cold Tolerance.</title>
        <authorList>
            <person name="Chen X."/>
        </authorList>
    </citation>
    <scope>NUCLEOTIDE SEQUENCE [LARGE SCALE GENOMIC DNA]</scope>
    <source>
        <strain evidence="2">cv. Shandingzi</strain>
        <tissue evidence="1">Leaves</tissue>
    </source>
</reference>
<protein>
    <submittedName>
        <fullName evidence="1">Uncharacterized protein</fullName>
    </submittedName>
</protein>